<feature type="chain" id="PRO_5019111952" description="Ig-like domain-containing protein" evidence="1">
    <location>
        <begin position="22"/>
        <end position="407"/>
    </location>
</feature>
<dbReference type="Proteomes" id="UP000286246">
    <property type="component" value="Unassembled WGS sequence"/>
</dbReference>
<name>A0A420B776_SPHD1</name>
<dbReference type="EMBL" id="RAPY01000002">
    <property type="protein sequence ID" value="RKE52604.1"/>
    <property type="molecule type" value="Genomic_DNA"/>
</dbReference>
<dbReference type="PROSITE" id="PS51257">
    <property type="entry name" value="PROKAR_LIPOPROTEIN"/>
    <property type="match status" value="1"/>
</dbReference>
<gene>
    <name evidence="2" type="ORF">DFQ12_2845</name>
</gene>
<dbReference type="OrthoDB" id="9757809at2"/>
<sequence>MKKIKLAATLLSVLSILSCVKNENMDKLDSNLNQTKTSLKAANIPTSGGSAQSLSGFIDNKQITLDAMKANIFYVSSGNMSNGKNDTSVNINLDPYTHANGVIKGDFQRGNEYTISIPLDIVGIDKKSFLAVSSKSYFPEIKFFTLKDISGATLVSNISELNKGSEDIQTRWYRQGPLDINRQQSATLTLKFTPDKCFKYIGFTAASNGFDEKTSIHIKHSKITATPLMLLDGEPEMCLGSTQSISYKTKSGYTINEPVYWYVKGDLEIVGNSHGPNVTIKSTGSNGGTVGYNSCSNNNPKGIESKITTRSTENVEISGNTFVFSGNSSQYNLYNAKDVVSQSWSVSGGRIISGKNSNSVEIEAGSFPAGARDGLMIISCTITDKCGTSKTISKNIKIKACSDCPNI</sequence>
<evidence type="ECO:0000313" key="3">
    <source>
        <dbReference type="Proteomes" id="UP000286246"/>
    </source>
</evidence>
<dbReference type="AlphaFoldDB" id="A0A420B776"/>
<keyword evidence="1" id="KW-0732">Signal</keyword>
<feature type="signal peptide" evidence="1">
    <location>
        <begin position="1"/>
        <end position="21"/>
    </location>
</feature>
<keyword evidence="3" id="KW-1185">Reference proteome</keyword>
<evidence type="ECO:0000256" key="1">
    <source>
        <dbReference type="SAM" id="SignalP"/>
    </source>
</evidence>
<comment type="caution">
    <text evidence="2">The sequence shown here is derived from an EMBL/GenBank/DDBJ whole genome shotgun (WGS) entry which is preliminary data.</text>
</comment>
<proteinExistence type="predicted"/>
<reference evidence="2 3" key="1">
    <citation type="submission" date="2018-09" db="EMBL/GenBank/DDBJ databases">
        <title>Genomic Encyclopedia of Type Strains, Phase III (KMG-III): the genomes of soil and plant-associated and newly described type strains.</title>
        <authorList>
            <person name="Whitman W."/>
        </authorList>
    </citation>
    <scope>NUCLEOTIDE SEQUENCE [LARGE SCALE GENOMIC DNA]</scope>
    <source>
        <strain evidence="2 3">CECT 7938</strain>
    </source>
</reference>
<protein>
    <recommendedName>
        <fullName evidence="4">Ig-like domain-containing protein</fullName>
    </recommendedName>
</protein>
<accession>A0A420B776</accession>
<organism evidence="2 3">
    <name type="scientific">Sphingobacterium detergens</name>
    <dbReference type="NCBI Taxonomy" id="1145106"/>
    <lineage>
        <taxon>Bacteria</taxon>
        <taxon>Pseudomonadati</taxon>
        <taxon>Bacteroidota</taxon>
        <taxon>Sphingobacteriia</taxon>
        <taxon>Sphingobacteriales</taxon>
        <taxon>Sphingobacteriaceae</taxon>
        <taxon>Sphingobacterium</taxon>
    </lineage>
</organism>
<evidence type="ECO:0008006" key="4">
    <source>
        <dbReference type="Google" id="ProtNLM"/>
    </source>
</evidence>
<evidence type="ECO:0000313" key="2">
    <source>
        <dbReference type="EMBL" id="RKE52604.1"/>
    </source>
</evidence>
<dbReference type="RefSeq" id="WP_120259626.1">
    <property type="nucleotide sequence ID" value="NZ_RAPY01000002.1"/>
</dbReference>